<keyword evidence="2" id="KW-0732">Signal</keyword>
<accession>A0A1Y2F5P7</accession>
<evidence type="ECO:0000256" key="5">
    <source>
        <dbReference type="ARBA" id="ARBA00023288"/>
    </source>
</evidence>
<dbReference type="InterPro" id="IPR006059">
    <property type="entry name" value="SBP"/>
</dbReference>
<reference evidence="7 8" key="1">
    <citation type="submission" date="2016-08" db="EMBL/GenBank/DDBJ databases">
        <title>A Parts List for Fungal Cellulosomes Revealed by Comparative Genomics.</title>
        <authorList>
            <consortium name="DOE Joint Genome Institute"/>
            <person name="Haitjema C.H."/>
            <person name="Gilmore S.P."/>
            <person name="Henske J.K."/>
            <person name="Solomon K.V."/>
            <person name="De Groot R."/>
            <person name="Kuo A."/>
            <person name="Mondo S.J."/>
            <person name="Salamov A.A."/>
            <person name="Labutti K."/>
            <person name="Zhao Z."/>
            <person name="Chiniquy J."/>
            <person name="Barry K."/>
            <person name="Brewer H.M."/>
            <person name="Purvine S.O."/>
            <person name="Wright A.T."/>
            <person name="Boxma B."/>
            <person name="Van Alen T."/>
            <person name="Hackstein J.H."/>
            <person name="Baker S.E."/>
            <person name="Grigoriev I.V."/>
            <person name="O'Malley M.A."/>
        </authorList>
    </citation>
    <scope>NUCLEOTIDE SEQUENCE [LARGE SCALE GENOMIC DNA]</scope>
    <source>
        <strain evidence="7 8">G1</strain>
    </source>
</reference>
<dbReference type="PANTHER" id="PTHR43649:SF33">
    <property type="entry name" value="POLYGALACTURONAN_RHAMNOGALACTURONAN-BINDING PROTEIN YTCQ"/>
    <property type="match status" value="1"/>
</dbReference>
<keyword evidence="3 6" id="KW-0472">Membrane</keyword>
<dbReference type="Proteomes" id="UP000193920">
    <property type="component" value="Unassembled WGS sequence"/>
</dbReference>
<sequence length="673" mass="78477">MILFSKQNSTYELDEYDSTIDYLLKQRSKKFDIYCFDPIYTNKYTLHMVDLTDKISNEHMELYSHGDAKKLCYSNNMWVGLPLFQKYSILYSNKNLLKKYDRRVPKTWEELLDTGKYILEKERANNNTEIIAYNGFFSDLNEFATLYEVVYSYRNTPDTKFPGFGSKEAIEGVKMVKHVKEEISSDDIFRADEAFNTITLLNGNGLFIRFWDTNIPLSQTYYITPMPGKKEGINASIIGGLNVGISKYSSVEKREAALKVIEYFTSEKVQKEIVIKQVGLYTGISKLYDDEEVCQVISCSMVKEAQSIHRAMEHINNIDQYSNRVNKIFNHFMFGKVTAEEVMKEIDDITRIYHISLDTNQSKIIFIIFILLTSLMLIIFTYIPLHKEIKKFYSFFTTDLWIMYCLGYIIIILSEFLQYGKLSKTICLLRYSSILIGISLEMIPIIYVLLISFPENNKYSIYLINHKYTFLGCLLGFEIILNILIFLNPFTIMTKIFQNTIDNKNFSYCVMKSFFGNMMIFIDVLLKVIMLPVILLLIFIEWNAEEIVEDIRTITINIYSNSICYVMLIVLEYLPINVLYVNFSLHSMFIMFSCLSNYVFIHSFKIMMSRNPEKFYYPNRTTINPSNNSIKPENNNSTTTSNNLNSKNIITKILDYHSTPYSTITSTVVTNPS</sequence>
<keyword evidence="6" id="KW-1133">Transmembrane helix</keyword>
<keyword evidence="5" id="KW-0449">Lipoprotein</keyword>
<feature type="transmembrane region" description="Helical" evidence="6">
    <location>
        <begin position="392"/>
        <end position="411"/>
    </location>
</feature>
<dbReference type="AlphaFoldDB" id="A0A1Y2F5P7"/>
<feature type="transmembrane region" description="Helical" evidence="6">
    <location>
        <begin position="470"/>
        <end position="494"/>
    </location>
</feature>
<keyword evidence="6" id="KW-0812">Transmembrane</keyword>
<evidence type="ECO:0000313" key="7">
    <source>
        <dbReference type="EMBL" id="ORY79240.1"/>
    </source>
</evidence>
<protein>
    <submittedName>
        <fullName evidence="7">Periplasmic binding protein-like II</fullName>
    </submittedName>
</protein>
<evidence type="ECO:0000256" key="2">
    <source>
        <dbReference type="ARBA" id="ARBA00022729"/>
    </source>
</evidence>
<dbReference type="SUPFAM" id="SSF53850">
    <property type="entry name" value="Periplasmic binding protein-like II"/>
    <property type="match status" value="1"/>
</dbReference>
<proteinExistence type="predicted"/>
<feature type="transmembrane region" description="Helical" evidence="6">
    <location>
        <begin position="580"/>
        <end position="601"/>
    </location>
</feature>
<evidence type="ECO:0000256" key="4">
    <source>
        <dbReference type="ARBA" id="ARBA00023139"/>
    </source>
</evidence>
<dbReference type="Gene3D" id="3.40.190.10">
    <property type="entry name" value="Periplasmic binding protein-like II"/>
    <property type="match status" value="2"/>
</dbReference>
<dbReference type="InterPro" id="IPR050490">
    <property type="entry name" value="Bact_solute-bd_prot1"/>
</dbReference>
<name>A0A1Y2F5P7_9FUNG</name>
<evidence type="ECO:0000256" key="1">
    <source>
        <dbReference type="ARBA" id="ARBA00022475"/>
    </source>
</evidence>
<comment type="caution">
    <text evidence="7">The sequence shown here is derived from an EMBL/GenBank/DDBJ whole genome shotgun (WGS) entry which is preliminary data.</text>
</comment>
<keyword evidence="4" id="KW-0564">Palmitate</keyword>
<dbReference type="Pfam" id="PF01547">
    <property type="entry name" value="SBP_bac_1"/>
    <property type="match status" value="1"/>
</dbReference>
<feature type="transmembrane region" description="Helical" evidence="6">
    <location>
        <begin position="364"/>
        <end position="385"/>
    </location>
</feature>
<keyword evidence="1" id="KW-1003">Cell membrane</keyword>
<gene>
    <name evidence="7" type="ORF">LY90DRAFT_664849</name>
</gene>
<feature type="transmembrane region" description="Helical" evidence="6">
    <location>
        <begin position="554"/>
        <end position="574"/>
    </location>
</feature>
<evidence type="ECO:0000256" key="6">
    <source>
        <dbReference type="SAM" id="Phobius"/>
    </source>
</evidence>
<dbReference type="EMBL" id="MCOG01000015">
    <property type="protein sequence ID" value="ORY79240.1"/>
    <property type="molecule type" value="Genomic_DNA"/>
</dbReference>
<evidence type="ECO:0000313" key="8">
    <source>
        <dbReference type="Proteomes" id="UP000193920"/>
    </source>
</evidence>
<keyword evidence="8" id="KW-1185">Reference proteome</keyword>
<feature type="transmembrane region" description="Helical" evidence="6">
    <location>
        <begin position="431"/>
        <end position="450"/>
    </location>
</feature>
<evidence type="ECO:0000256" key="3">
    <source>
        <dbReference type="ARBA" id="ARBA00023136"/>
    </source>
</evidence>
<organism evidence="7 8">
    <name type="scientific">Neocallimastix californiae</name>
    <dbReference type="NCBI Taxonomy" id="1754190"/>
    <lineage>
        <taxon>Eukaryota</taxon>
        <taxon>Fungi</taxon>
        <taxon>Fungi incertae sedis</taxon>
        <taxon>Chytridiomycota</taxon>
        <taxon>Chytridiomycota incertae sedis</taxon>
        <taxon>Neocallimastigomycetes</taxon>
        <taxon>Neocallimastigales</taxon>
        <taxon>Neocallimastigaceae</taxon>
        <taxon>Neocallimastix</taxon>
    </lineage>
</organism>
<dbReference type="OrthoDB" id="10515314at2759"/>
<dbReference type="PANTHER" id="PTHR43649">
    <property type="entry name" value="ARABINOSE-BINDING PROTEIN-RELATED"/>
    <property type="match status" value="1"/>
</dbReference>
<feature type="transmembrane region" description="Helical" evidence="6">
    <location>
        <begin position="514"/>
        <end position="542"/>
    </location>
</feature>